<dbReference type="PANTHER" id="PTHR11188">
    <property type="entry name" value="ARRESTIN DOMAIN CONTAINING PROTEIN"/>
    <property type="match status" value="1"/>
</dbReference>
<dbReference type="InterPro" id="IPR014752">
    <property type="entry name" value="Arrestin-like_C"/>
</dbReference>
<dbReference type="GO" id="GO:0031625">
    <property type="term" value="F:ubiquitin protein ligase binding"/>
    <property type="evidence" value="ECO:0007669"/>
    <property type="project" value="TreeGrafter"/>
</dbReference>
<evidence type="ECO:0000313" key="4">
    <source>
        <dbReference type="EMBL" id="KAF3801293.1"/>
    </source>
</evidence>
<reference evidence="4" key="2">
    <citation type="submission" date="2020-03" db="EMBL/GenBank/DDBJ databases">
        <authorList>
            <person name="Fu F.-F."/>
            <person name="Chen J."/>
        </authorList>
    </citation>
    <scope>NUCLEOTIDE SEQUENCE</scope>
    <source>
        <strain evidence="4">Lc1</strain>
    </source>
</reference>
<feature type="domain" description="Arrestin C-terminal-like" evidence="3">
    <location>
        <begin position="196"/>
        <end position="341"/>
    </location>
</feature>
<organism evidence="4 5">
    <name type="scientific">Colletotrichum gloeosporioides</name>
    <name type="common">Anthracnose fungus</name>
    <name type="synonym">Glomerella cingulata</name>
    <dbReference type="NCBI Taxonomy" id="474922"/>
    <lineage>
        <taxon>Eukaryota</taxon>
        <taxon>Fungi</taxon>
        <taxon>Dikarya</taxon>
        <taxon>Ascomycota</taxon>
        <taxon>Pezizomycotina</taxon>
        <taxon>Sordariomycetes</taxon>
        <taxon>Hypocreomycetidae</taxon>
        <taxon>Glomerellales</taxon>
        <taxon>Glomerellaceae</taxon>
        <taxon>Colletotrichum</taxon>
        <taxon>Colletotrichum gloeosporioides species complex</taxon>
    </lineage>
</organism>
<feature type="compositionally biased region" description="Basic and acidic residues" evidence="2">
    <location>
        <begin position="376"/>
        <end position="387"/>
    </location>
</feature>
<name>A0A8H4CCK1_COLGL</name>
<dbReference type="EMBL" id="WVTB01000067">
    <property type="protein sequence ID" value="KAF3801293.1"/>
    <property type="molecule type" value="Genomic_DNA"/>
</dbReference>
<dbReference type="PANTHER" id="PTHR11188:SF17">
    <property type="entry name" value="FI21816P1"/>
    <property type="match status" value="1"/>
</dbReference>
<accession>A0A8H4CCK1</accession>
<reference evidence="4" key="1">
    <citation type="journal article" date="2020" name="Phytopathology">
        <title>Genome sequence and comparative analysis of Colletotrichum gloeosporioides isolated from Liriodendron leaves.</title>
        <authorList>
            <person name="Fu F.F."/>
            <person name="Hao Z."/>
            <person name="Wang P."/>
            <person name="Lu Y."/>
            <person name="Xue L.J."/>
            <person name="Wei G."/>
            <person name="Tian Y."/>
            <person name="Baishi H."/>
            <person name="Xu H."/>
            <person name="Shi J."/>
            <person name="Cheng T."/>
            <person name="Wang G."/>
            <person name="Yi Y."/>
            <person name="Chen J."/>
        </authorList>
    </citation>
    <scope>NUCLEOTIDE SEQUENCE</scope>
    <source>
        <strain evidence="4">Lc1</strain>
    </source>
</reference>
<feature type="compositionally biased region" description="Low complexity" evidence="2">
    <location>
        <begin position="388"/>
        <end position="400"/>
    </location>
</feature>
<dbReference type="Pfam" id="PF02752">
    <property type="entry name" value="Arrestin_C"/>
    <property type="match status" value="1"/>
</dbReference>
<dbReference type="GO" id="GO:0070086">
    <property type="term" value="P:ubiquitin-dependent endocytosis"/>
    <property type="evidence" value="ECO:0007669"/>
    <property type="project" value="TreeGrafter"/>
</dbReference>
<feature type="region of interest" description="Disordered" evidence="2">
    <location>
        <begin position="358"/>
        <end position="400"/>
    </location>
</feature>
<dbReference type="GO" id="GO:0030674">
    <property type="term" value="F:protein-macromolecule adaptor activity"/>
    <property type="evidence" value="ECO:0007669"/>
    <property type="project" value="TreeGrafter"/>
</dbReference>
<dbReference type="GeneID" id="69012599"/>
<protein>
    <recommendedName>
        <fullName evidence="3">Arrestin C-terminal-like domain-containing protein</fullName>
    </recommendedName>
</protein>
<dbReference type="AlphaFoldDB" id="A0A8H4CCK1"/>
<evidence type="ECO:0000313" key="5">
    <source>
        <dbReference type="Proteomes" id="UP000613401"/>
    </source>
</evidence>
<comment type="caution">
    <text evidence="4">The sequence shown here is derived from an EMBL/GenBank/DDBJ whole genome shotgun (WGS) entry which is preliminary data.</text>
</comment>
<dbReference type="Gene3D" id="2.60.40.640">
    <property type="match status" value="1"/>
</dbReference>
<sequence>MRSFLSRITGGDGSACLKIRLKKDFVFLRGPVDEASEQTLICACLAGSMPPEYDFEWLAFFGAGPNEIHNIEYLETDHALSRDHDVSTKRPDFRTIPIYEDELPPFVIDHGQKVSSTASGDIETHEWPFKLVIPGNTPETFRGCSCCSISYQLSASTIRGKTSTSMPTAYQPIRINRTVQNSAFELMDPMYMEGTWADNVRYCISIAHKAVALGTTIPLEIQLTPLNKKLQIKQIKCELLESHKFAINTARPLQQFDGDRQVAEWFAPVENPEDCAQPVYRVIQNLPLPTDPKKCSPDMDTEGLGTTHTLHVAVDVAQPDDNLLKFRYHATLPIVLFVSPKIPIDAFDNFVWPKSPETADLVEPDGGLDVPPEYGNHFDDEMLERSDSSNPPSVSSITCS</sequence>
<dbReference type="InterPro" id="IPR011022">
    <property type="entry name" value="Arrestin_C-like"/>
</dbReference>
<evidence type="ECO:0000256" key="2">
    <source>
        <dbReference type="SAM" id="MobiDB-lite"/>
    </source>
</evidence>
<dbReference type="InterPro" id="IPR050357">
    <property type="entry name" value="Arrestin_domain-protein"/>
</dbReference>
<dbReference type="Proteomes" id="UP000613401">
    <property type="component" value="Unassembled WGS sequence"/>
</dbReference>
<comment type="similarity">
    <text evidence="1">Belongs to the arrestin family.</text>
</comment>
<evidence type="ECO:0000259" key="3">
    <source>
        <dbReference type="SMART" id="SM01017"/>
    </source>
</evidence>
<dbReference type="GO" id="GO:0005886">
    <property type="term" value="C:plasma membrane"/>
    <property type="evidence" value="ECO:0007669"/>
    <property type="project" value="TreeGrafter"/>
</dbReference>
<dbReference type="SMART" id="SM01017">
    <property type="entry name" value="Arrestin_C"/>
    <property type="match status" value="1"/>
</dbReference>
<dbReference type="GO" id="GO:0005829">
    <property type="term" value="C:cytosol"/>
    <property type="evidence" value="ECO:0007669"/>
    <property type="project" value="TreeGrafter"/>
</dbReference>
<evidence type="ECO:0000256" key="1">
    <source>
        <dbReference type="ARBA" id="ARBA00005298"/>
    </source>
</evidence>
<keyword evidence="5" id="KW-1185">Reference proteome</keyword>
<gene>
    <name evidence="4" type="ORF">GCG54_00005448</name>
</gene>
<dbReference type="RefSeq" id="XP_045260452.1">
    <property type="nucleotide sequence ID" value="XM_045405471.1"/>
</dbReference>
<proteinExistence type="inferred from homology"/>